<dbReference type="SUPFAM" id="SSF49503">
    <property type="entry name" value="Cupredoxins"/>
    <property type="match status" value="1"/>
</dbReference>
<protein>
    <submittedName>
        <fullName evidence="1">Quinol oxidase</fullName>
    </submittedName>
</protein>
<accession>A0ABS5SE86</accession>
<keyword evidence="2" id="KW-1185">Reference proteome</keyword>
<dbReference type="InterPro" id="IPR008972">
    <property type="entry name" value="Cupredoxin"/>
</dbReference>
<gene>
    <name evidence="1" type="ORF">KI810_11455</name>
</gene>
<evidence type="ECO:0000313" key="2">
    <source>
        <dbReference type="Proteomes" id="UP000756860"/>
    </source>
</evidence>
<sequence>MLFFAGTLLYGYPTGAVAEEKPKQDKVFRATAGQDGVQRVDILGGGYYFTPNRIIVKVNVPVELKVRKEAGYVPHDIAIKAPEAGIDFSVSMGEEPKVVKFTPTRTGTYPFYCTKKLLFFESHREKGMEGVLEVVE</sequence>
<evidence type="ECO:0000313" key="1">
    <source>
        <dbReference type="EMBL" id="MBT0653674.1"/>
    </source>
</evidence>
<reference evidence="1 2" key="1">
    <citation type="submission" date="2021-05" db="EMBL/GenBank/DDBJ databases">
        <title>The draft genome of Geobacter luticola JCM 17780.</title>
        <authorList>
            <person name="Xu Z."/>
            <person name="Masuda Y."/>
            <person name="Itoh H."/>
            <person name="Senoo K."/>
        </authorList>
    </citation>
    <scope>NUCLEOTIDE SEQUENCE [LARGE SCALE GENOMIC DNA]</scope>
    <source>
        <strain evidence="1 2">JCM 17780</strain>
    </source>
</reference>
<comment type="caution">
    <text evidence="1">The sequence shown here is derived from an EMBL/GenBank/DDBJ whole genome shotgun (WGS) entry which is preliminary data.</text>
</comment>
<organism evidence="1 2">
    <name type="scientific">Geomobilimonas luticola</name>
    <dbReference type="NCBI Taxonomy" id="1114878"/>
    <lineage>
        <taxon>Bacteria</taxon>
        <taxon>Pseudomonadati</taxon>
        <taxon>Thermodesulfobacteriota</taxon>
        <taxon>Desulfuromonadia</taxon>
        <taxon>Geobacterales</taxon>
        <taxon>Geobacteraceae</taxon>
        <taxon>Geomobilimonas</taxon>
    </lineage>
</organism>
<name>A0ABS5SE86_9BACT</name>
<dbReference type="EMBL" id="JAHCVK010000004">
    <property type="protein sequence ID" value="MBT0653674.1"/>
    <property type="molecule type" value="Genomic_DNA"/>
</dbReference>
<dbReference type="Gene3D" id="2.60.40.420">
    <property type="entry name" value="Cupredoxins - blue copper proteins"/>
    <property type="match status" value="1"/>
</dbReference>
<proteinExistence type="predicted"/>
<dbReference type="Proteomes" id="UP000756860">
    <property type="component" value="Unassembled WGS sequence"/>
</dbReference>